<comment type="caution">
    <text evidence="1">The sequence shown here is derived from an EMBL/GenBank/DDBJ whole genome shotgun (WGS) entry which is preliminary data.</text>
</comment>
<dbReference type="InterPro" id="IPR009003">
    <property type="entry name" value="Peptidase_S1_PA"/>
</dbReference>
<gene>
    <name evidence="1" type="ORF">HMPREF9469_05546</name>
</gene>
<dbReference type="AlphaFoldDB" id="G5HSI4"/>
<dbReference type="SUPFAM" id="SSF50494">
    <property type="entry name" value="Trypsin-like serine proteases"/>
    <property type="match status" value="1"/>
</dbReference>
<dbReference type="RefSeq" id="WP_007870281.1">
    <property type="nucleotide sequence ID" value="NZ_JH376431.1"/>
</dbReference>
<name>G5HSI4_9FIRM</name>
<reference evidence="1 2" key="1">
    <citation type="submission" date="2011-08" db="EMBL/GenBank/DDBJ databases">
        <title>The Genome Sequence of Clostridium citroniae WAL-17108.</title>
        <authorList>
            <consortium name="The Broad Institute Genome Sequencing Platform"/>
            <person name="Earl A."/>
            <person name="Ward D."/>
            <person name="Feldgarden M."/>
            <person name="Gevers D."/>
            <person name="Finegold S.M."/>
            <person name="Summanen P.H."/>
            <person name="Molitoris D.R."/>
            <person name="Vaisanen M.L."/>
            <person name="Daigneault M."/>
            <person name="Allen-Vercoe E."/>
            <person name="Young S.K."/>
            <person name="Zeng Q."/>
            <person name="Gargeya S."/>
            <person name="Fitzgerald M."/>
            <person name="Haas B."/>
            <person name="Abouelleil A."/>
            <person name="Alvarado L."/>
            <person name="Arachchi H.M."/>
            <person name="Berlin A."/>
            <person name="Brown A."/>
            <person name="Chapman S.B."/>
            <person name="Chen Z."/>
            <person name="Dunbar C."/>
            <person name="Freedman E."/>
            <person name="Gearin G."/>
            <person name="Gellesch M."/>
            <person name="Goldberg J."/>
            <person name="Griggs A."/>
            <person name="Gujja S."/>
            <person name="Heiman D."/>
            <person name="Howarth C."/>
            <person name="Larson L."/>
            <person name="Lui A."/>
            <person name="MacDonald P.J.P."/>
            <person name="Montmayeur A."/>
            <person name="Murphy C."/>
            <person name="Neiman D."/>
            <person name="Pearson M."/>
            <person name="Priest M."/>
            <person name="Roberts A."/>
            <person name="Saif S."/>
            <person name="Shea T."/>
            <person name="Shenoy N."/>
            <person name="Sisk P."/>
            <person name="Stolte C."/>
            <person name="Sykes S."/>
            <person name="Wortman J."/>
            <person name="Nusbaum C."/>
            <person name="Birren B."/>
        </authorList>
    </citation>
    <scope>NUCLEOTIDE SEQUENCE [LARGE SCALE GENOMIC DNA]</scope>
    <source>
        <strain evidence="1 2">WAL-17108</strain>
    </source>
</reference>
<sequence>MGNLSMSEQLMYITVRIECQYANGASGTGTGFFFRFLENKETGEHIPVVITNKHVVSGSIKGRLIFCLRKVNGLPDDSNHFSMYVDEFEKFWRMHPDKNVDLCAMPIAPLINLAKSQGKELFYLTLDASVLPDKKLLEDMSALEDIVMVGYPNGIWDSRNNKPIFRKGITATDVIFDYCGRKEFVIDAACFPGSSGSPVMIFNQGMYTDKRGNTYAGVSRIKLLGILYAGPQAVAQGEIHTVKIPTVDKNIAISRIPNNLGFVIKAERILELEKLFK</sequence>
<dbReference type="HOGENOM" id="CLU_072546_1_0_9"/>
<dbReference type="Gene3D" id="2.40.10.10">
    <property type="entry name" value="Trypsin-like serine proteases"/>
    <property type="match status" value="2"/>
</dbReference>
<evidence type="ECO:0000313" key="1">
    <source>
        <dbReference type="EMBL" id="EHE95715.1"/>
    </source>
</evidence>
<proteinExistence type="predicted"/>
<dbReference type="InterPro" id="IPR043504">
    <property type="entry name" value="Peptidase_S1_PA_chymotrypsin"/>
</dbReference>
<dbReference type="PATRIC" id="fig|742733.3.peg.5700"/>
<accession>G5HSI4</accession>
<dbReference type="eggNOG" id="COG3591">
    <property type="taxonomic scope" value="Bacteria"/>
</dbReference>
<evidence type="ECO:0008006" key="3">
    <source>
        <dbReference type="Google" id="ProtNLM"/>
    </source>
</evidence>
<protein>
    <recommendedName>
        <fullName evidence="3">Serine protease</fullName>
    </recommendedName>
</protein>
<dbReference type="EMBL" id="ADLJ01000051">
    <property type="protein sequence ID" value="EHE95715.1"/>
    <property type="molecule type" value="Genomic_DNA"/>
</dbReference>
<evidence type="ECO:0000313" key="2">
    <source>
        <dbReference type="Proteomes" id="UP000003763"/>
    </source>
</evidence>
<organism evidence="1 2">
    <name type="scientific">[Clostridium] citroniae WAL-17108</name>
    <dbReference type="NCBI Taxonomy" id="742733"/>
    <lineage>
        <taxon>Bacteria</taxon>
        <taxon>Bacillati</taxon>
        <taxon>Bacillota</taxon>
        <taxon>Clostridia</taxon>
        <taxon>Lachnospirales</taxon>
        <taxon>Lachnospiraceae</taxon>
        <taxon>Enterocloster</taxon>
    </lineage>
</organism>
<dbReference type="Pfam" id="PF13365">
    <property type="entry name" value="Trypsin_2"/>
    <property type="match status" value="1"/>
</dbReference>
<dbReference type="Proteomes" id="UP000003763">
    <property type="component" value="Unassembled WGS sequence"/>
</dbReference>